<evidence type="ECO:0000256" key="2">
    <source>
        <dbReference type="SAM" id="MobiDB-lite"/>
    </source>
</evidence>
<dbReference type="CDD" id="cd07034">
    <property type="entry name" value="TPP_PYR_PFOR_IOR-alpha_like"/>
    <property type="match status" value="1"/>
</dbReference>
<proteinExistence type="predicted"/>
<feature type="domain" description="Pyruvate flavodoxin/ferredoxin oxidoreductase pyrimidine binding" evidence="3">
    <location>
        <begin position="90"/>
        <end position="270"/>
    </location>
</feature>
<dbReference type="Gene3D" id="3.40.50.970">
    <property type="match status" value="2"/>
</dbReference>
<organism evidence="4 5">
    <name type="scientific">Angustibacter aerolatus</name>
    <dbReference type="NCBI Taxonomy" id="1162965"/>
    <lineage>
        <taxon>Bacteria</taxon>
        <taxon>Bacillati</taxon>
        <taxon>Actinomycetota</taxon>
        <taxon>Actinomycetes</taxon>
        <taxon>Kineosporiales</taxon>
        <taxon>Kineosporiaceae</taxon>
    </lineage>
</organism>
<sequence>MFALGLLSWLYNRPTEGTESFLHGKFAKKPEILKANLAAFHAGWAYGETTEDFAVSYEVAAAPMPPGTYRNITGNTALAYGLVAGARRAGRPLVLGAYPITPASDVLHTLSGLKAYGVTTLQAEDEIAGIGAALGASFGGAIGVTTTSGPGVALKAETIGLAVSLEPAAGDLRRAARRPLDRAAHQDRAVRPAAGDVRPQRRGAGADRGAPLPADCFDAAIEAVRIATTYRTPVFLLSDGYLANGSEPWRVPTMADLPDITVEPDHRAERHGRRRAGRRAAVPAVRARPRDARPALGGARHARPRAPHRRHREGRPHRRHRLRPGQPRPHGAAAAGQGRRHRPHRAGHLGRRPPRPGRRPRRRAGARLGLDVRADQRRRPRRAGPRGLVAQAHLRHLNPFPSDLGDVLRRYRRVLVPEMNLGRLSMLLRARYLVDVQALTQVRGLPFTTHEPGRGDRRAGRGSSTQPTPPTAPTRRRTSPTSDRPT</sequence>
<dbReference type="PANTHER" id="PTHR32154:SF20">
    <property type="entry name" value="2-OXOGLUTARATE OXIDOREDUCTASE SUBUNIT KORA"/>
    <property type="match status" value="1"/>
</dbReference>
<dbReference type="Pfam" id="PF01855">
    <property type="entry name" value="POR_N"/>
    <property type="match status" value="1"/>
</dbReference>
<evidence type="ECO:0000256" key="1">
    <source>
        <dbReference type="ARBA" id="ARBA00023002"/>
    </source>
</evidence>
<dbReference type="InterPro" id="IPR029061">
    <property type="entry name" value="THDP-binding"/>
</dbReference>
<feature type="compositionally biased region" description="Basic residues" evidence="2">
    <location>
        <begin position="300"/>
        <end position="323"/>
    </location>
</feature>
<feature type="region of interest" description="Disordered" evidence="2">
    <location>
        <begin position="262"/>
        <end position="387"/>
    </location>
</feature>
<feature type="region of interest" description="Disordered" evidence="2">
    <location>
        <begin position="446"/>
        <end position="486"/>
    </location>
</feature>
<dbReference type="Gene3D" id="3.40.50.920">
    <property type="match status" value="1"/>
</dbReference>
<feature type="region of interest" description="Disordered" evidence="2">
    <location>
        <begin position="178"/>
        <end position="210"/>
    </location>
</feature>
<feature type="compositionally biased region" description="Basic and acidic residues" evidence="2">
    <location>
        <begin position="178"/>
        <end position="190"/>
    </location>
</feature>
<dbReference type="InterPro" id="IPR009014">
    <property type="entry name" value="Transketo_C/PFOR_II"/>
</dbReference>
<feature type="compositionally biased region" description="Low complexity" evidence="2">
    <location>
        <begin position="324"/>
        <end position="337"/>
    </location>
</feature>
<protein>
    <recommendedName>
        <fullName evidence="3">Pyruvate flavodoxin/ferredoxin oxidoreductase pyrimidine binding domain-containing protein</fullName>
    </recommendedName>
</protein>
<name>A0ABQ6JKD6_9ACTN</name>
<keyword evidence="1" id="KW-0560">Oxidoreductase</keyword>
<dbReference type="SUPFAM" id="SSF52518">
    <property type="entry name" value="Thiamin diphosphate-binding fold (THDP-binding)"/>
    <property type="match status" value="1"/>
</dbReference>
<comment type="caution">
    <text evidence="4">The sequence shown here is derived from an EMBL/GenBank/DDBJ whole genome shotgun (WGS) entry which is preliminary data.</text>
</comment>
<reference evidence="5" key="1">
    <citation type="journal article" date="2019" name="Int. J. Syst. Evol. Microbiol.">
        <title>The Global Catalogue of Microorganisms (GCM) 10K type strain sequencing project: providing services to taxonomists for standard genome sequencing and annotation.</title>
        <authorList>
            <consortium name="The Broad Institute Genomics Platform"/>
            <consortium name="The Broad Institute Genome Sequencing Center for Infectious Disease"/>
            <person name="Wu L."/>
            <person name="Ma J."/>
        </authorList>
    </citation>
    <scope>NUCLEOTIDE SEQUENCE [LARGE SCALE GENOMIC DNA]</scope>
    <source>
        <strain evidence="5">NBRC 108730</strain>
    </source>
</reference>
<keyword evidence="5" id="KW-1185">Reference proteome</keyword>
<evidence type="ECO:0000313" key="4">
    <source>
        <dbReference type="EMBL" id="GMA87873.1"/>
    </source>
</evidence>
<feature type="compositionally biased region" description="Basic residues" evidence="2">
    <location>
        <begin position="269"/>
        <end position="278"/>
    </location>
</feature>
<dbReference type="Proteomes" id="UP001157017">
    <property type="component" value="Unassembled WGS sequence"/>
</dbReference>
<dbReference type="PANTHER" id="PTHR32154">
    <property type="entry name" value="PYRUVATE-FLAVODOXIN OXIDOREDUCTASE-RELATED"/>
    <property type="match status" value="1"/>
</dbReference>
<gene>
    <name evidence="4" type="ORF">GCM10025868_31230</name>
</gene>
<dbReference type="EMBL" id="BSUZ01000001">
    <property type="protein sequence ID" value="GMA87873.1"/>
    <property type="molecule type" value="Genomic_DNA"/>
</dbReference>
<evidence type="ECO:0000313" key="5">
    <source>
        <dbReference type="Proteomes" id="UP001157017"/>
    </source>
</evidence>
<dbReference type="InterPro" id="IPR050722">
    <property type="entry name" value="Pyruvate:ferred/Flavod_OxRd"/>
</dbReference>
<evidence type="ECO:0000259" key="3">
    <source>
        <dbReference type="Pfam" id="PF01855"/>
    </source>
</evidence>
<dbReference type="InterPro" id="IPR002880">
    <property type="entry name" value="Pyrv_Fd/Flavodoxin_OxRdtase_N"/>
</dbReference>
<accession>A0ABQ6JKD6</accession>
<feature type="compositionally biased region" description="Basic residues" evidence="2">
    <location>
        <begin position="338"/>
        <end position="365"/>
    </location>
</feature>